<dbReference type="PANTHER" id="PTHR43479">
    <property type="entry name" value="ACREF/ENVCD OPERON REPRESSOR-RELATED"/>
    <property type="match status" value="1"/>
</dbReference>
<gene>
    <name evidence="4" type="ORF">FKV68_20730</name>
</gene>
<dbReference type="PANTHER" id="PTHR43479:SF7">
    <property type="entry name" value="TETR-FAMILY TRANSCRIPTIONAL REGULATOR"/>
    <property type="match status" value="1"/>
</dbReference>
<sequence>MLDRLVACDRKGTASVTAGSIDRRVARTRSRLQQALLKLTAEKEYGAVTVEDICREADVGRSTFYTHYPDKECLRKATIDEHMKSLQARGAERHSMRDFESFSFSGPAFAHAYATREMHRGLMGGTKREIPKEIRDWISGQIRRELAGIADGGKDRVRLEIATRFVTGAFFEVMHWWLDGDGRLPPQEVDRMFQKLAFDGVGTALAAHDDGGG</sequence>
<dbReference type="AlphaFoldDB" id="A0A859QZF2"/>
<dbReference type="EMBL" id="CP041239">
    <property type="protein sequence ID" value="QLL64221.1"/>
    <property type="molecule type" value="Genomic_DNA"/>
</dbReference>
<evidence type="ECO:0000313" key="5">
    <source>
        <dbReference type="Proteomes" id="UP000510721"/>
    </source>
</evidence>
<feature type="DNA-binding region" description="H-T-H motif" evidence="2">
    <location>
        <begin position="49"/>
        <end position="68"/>
    </location>
</feature>
<evidence type="ECO:0000259" key="3">
    <source>
        <dbReference type="PROSITE" id="PS50977"/>
    </source>
</evidence>
<feature type="domain" description="HTH tetR-type" evidence="3">
    <location>
        <begin position="26"/>
        <end position="86"/>
    </location>
</feature>
<dbReference type="Proteomes" id="UP000510721">
    <property type="component" value="Plasmid pEmeITTGR7a"/>
</dbReference>
<geneLocation type="plasmid" evidence="5">
    <name>pemeittgr7a</name>
</geneLocation>
<dbReference type="InterPro" id="IPR050624">
    <property type="entry name" value="HTH-type_Tx_Regulator"/>
</dbReference>
<name>A0A859QZF2_9HYPH</name>
<dbReference type="GO" id="GO:0003677">
    <property type="term" value="F:DNA binding"/>
    <property type="evidence" value="ECO:0007669"/>
    <property type="project" value="UniProtKB-UniRule"/>
</dbReference>
<evidence type="ECO:0000256" key="2">
    <source>
        <dbReference type="PROSITE-ProRule" id="PRU00335"/>
    </source>
</evidence>
<dbReference type="Pfam" id="PF00440">
    <property type="entry name" value="TetR_N"/>
    <property type="match status" value="1"/>
</dbReference>
<accession>A0A859QZF2</accession>
<proteinExistence type="predicted"/>
<organism evidence="4 5">
    <name type="scientific">Sinorhizobium mexicanum</name>
    <dbReference type="NCBI Taxonomy" id="375549"/>
    <lineage>
        <taxon>Bacteria</taxon>
        <taxon>Pseudomonadati</taxon>
        <taxon>Pseudomonadota</taxon>
        <taxon>Alphaproteobacteria</taxon>
        <taxon>Hyphomicrobiales</taxon>
        <taxon>Rhizobiaceae</taxon>
        <taxon>Sinorhizobium/Ensifer group</taxon>
        <taxon>Sinorhizobium</taxon>
    </lineage>
</organism>
<keyword evidence="1 2" id="KW-0238">DNA-binding</keyword>
<dbReference type="PROSITE" id="PS50977">
    <property type="entry name" value="HTH_TETR_2"/>
    <property type="match status" value="1"/>
</dbReference>
<dbReference type="KEGG" id="emx:FKV68_20730"/>
<reference evidence="4 5" key="1">
    <citation type="submission" date="2019-06" db="EMBL/GenBank/DDBJ databases">
        <title>Complete genome sequence of Ensifer mexicanus ITTG R7 isolated from nodules of Acacia angustissima (Mill.) Kuntze.</title>
        <authorList>
            <person name="Rincon-Rosales R."/>
            <person name="Rogel M.A."/>
            <person name="Guerrero G."/>
            <person name="Rincon-Molina C.I."/>
            <person name="Lopez-Lopez A."/>
            <person name="Martinez-Romero E."/>
        </authorList>
    </citation>
    <scope>NUCLEOTIDE SEQUENCE [LARGE SCALE GENOMIC DNA]</scope>
    <source>
        <strain evidence="4 5">ITTG R7</strain>
        <plasmid evidence="5">pemeittgr7a</plasmid>
    </source>
</reference>
<keyword evidence="4" id="KW-0614">Plasmid</keyword>
<evidence type="ECO:0000256" key="1">
    <source>
        <dbReference type="ARBA" id="ARBA00023125"/>
    </source>
</evidence>
<dbReference type="InterPro" id="IPR009057">
    <property type="entry name" value="Homeodomain-like_sf"/>
</dbReference>
<dbReference type="SUPFAM" id="SSF46689">
    <property type="entry name" value="Homeodomain-like"/>
    <property type="match status" value="1"/>
</dbReference>
<dbReference type="Gene3D" id="1.10.357.10">
    <property type="entry name" value="Tetracycline Repressor, domain 2"/>
    <property type="match status" value="1"/>
</dbReference>
<evidence type="ECO:0000313" key="4">
    <source>
        <dbReference type="EMBL" id="QLL64221.1"/>
    </source>
</evidence>
<dbReference type="InterPro" id="IPR001647">
    <property type="entry name" value="HTH_TetR"/>
</dbReference>
<protein>
    <submittedName>
        <fullName evidence="4">TetR/AcrR family transcriptional regulator</fullName>
    </submittedName>
</protein>
<keyword evidence="5" id="KW-1185">Reference proteome</keyword>